<dbReference type="Pfam" id="PF01501">
    <property type="entry name" value="Glyco_transf_8"/>
    <property type="match status" value="1"/>
</dbReference>
<dbReference type="PANTHER" id="PTHR40036:SF1">
    <property type="entry name" value="MACROCIN O-METHYLTRANSFERASE"/>
    <property type="match status" value="1"/>
</dbReference>
<dbReference type="Pfam" id="PF13578">
    <property type="entry name" value="Methyltransf_24"/>
    <property type="match status" value="1"/>
</dbReference>
<reference evidence="1" key="1">
    <citation type="journal article" date="2020" name="Nature">
        <title>Giant virus diversity and host interactions through global metagenomics.</title>
        <authorList>
            <person name="Schulz F."/>
            <person name="Roux S."/>
            <person name="Paez-Espino D."/>
            <person name="Jungbluth S."/>
            <person name="Walsh D.A."/>
            <person name="Denef V.J."/>
            <person name="McMahon K.D."/>
            <person name="Konstantinidis K.T."/>
            <person name="Eloe-Fadrosh E.A."/>
            <person name="Kyrpides N.C."/>
            <person name="Woyke T."/>
        </authorList>
    </citation>
    <scope>NUCLEOTIDE SEQUENCE</scope>
    <source>
        <strain evidence="1">GVMAG-M-3300023184-161</strain>
    </source>
</reference>
<protein>
    <recommendedName>
        <fullName evidence="2">Methyltransferase domain-containing protein</fullName>
    </recommendedName>
</protein>
<dbReference type="InterPro" id="IPR008884">
    <property type="entry name" value="TylF_MeTrfase"/>
</dbReference>
<name>A0A6C0HNS3_9ZZZZ</name>
<dbReference type="InterPro" id="IPR029063">
    <property type="entry name" value="SAM-dependent_MTases_sf"/>
</dbReference>
<organism evidence="1">
    <name type="scientific">viral metagenome</name>
    <dbReference type="NCBI Taxonomy" id="1070528"/>
    <lineage>
        <taxon>unclassified sequences</taxon>
        <taxon>metagenomes</taxon>
        <taxon>organismal metagenomes</taxon>
    </lineage>
</organism>
<evidence type="ECO:0008006" key="2">
    <source>
        <dbReference type="Google" id="ProtNLM"/>
    </source>
</evidence>
<dbReference type="EMBL" id="MN739998">
    <property type="protein sequence ID" value="QHT82321.1"/>
    <property type="molecule type" value="Genomic_DNA"/>
</dbReference>
<proteinExistence type="predicted"/>
<dbReference type="Gene3D" id="3.90.550.10">
    <property type="entry name" value="Spore Coat Polysaccharide Biosynthesis Protein SpsA, Chain A"/>
    <property type="match status" value="1"/>
</dbReference>
<evidence type="ECO:0000313" key="1">
    <source>
        <dbReference type="EMBL" id="QHT82321.1"/>
    </source>
</evidence>
<dbReference type="PANTHER" id="PTHR40036">
    <property type="entry name" value="MACROCIN O-METHYLTRANSFERASE"/>
    <property type="match status" value="1"/>
</dbReference>
<dbReference type="SUPFAM" id="SSF53335">
    <property type="entry name" value="S-adenosyl-L-methionine-dependent methyltransferases"/>
    <property type="match status" value="3"/>
</dbReference>
<dbReference type="SUPFAM" id="SSF53448">
    <property type="entry name" value="Nucleotide-diphospho-sugar transferases"/>
    <property type="match status" value="1"/>
</dbReference>
<dbReference type="GO" id="GO:0016757">
    <property type="term" value="F:glycosyltransferase activity"/>
    <property type="evidence" value="ECO:0007669"/>
    <property type="project" value="InterPro"/>
</dbReference>
<dbReference type="InterPro" id="IPR002495">
    <property type="entry name" value="Glyco_trans_8"/>
</dbReference>
<dbReference type="InterPro" id="IPR029044">
    <property type="entry name" value="Nucleotide-diphossugar_trans"/>
</dbReference>
<dbReference type="Gene3D" id="3.40.50.150">
    <property type="entry name" value="Vaccinia Virus protein VP39"/>
    <property type="match status" value="3"/>
</dbReference>
<dbReference type="Pfam" id="PF05711">
    <property type="entry name" value="TylF"/>
    <property type="match status" value="1"/>
</dbReference>
<dbReference type="AlphaFoldDB" id="A0A6C0HNS3"/>
<accession>A0A6C0HNS3</accession>
<sequence length="1101" mass="128442">MNKFTIYGERCSGTKYLEELVLLNFDVVIVWDYGLKHFFGFSDLTNSDDVLFIGIVRNLDDWINSLYREKHHLPTHLTENIDTFLTDTFYSITAEGELMEEDINIDTGERYKNIYELRLVKNKYLIEKMPKLVKNYCLITHDDLVDSFVDIMNKLKNFGLKIKDSIDFPLNVYYNLNDKLSLFKKKENIIPKEKIIIENEELKFYEKILFPKNWRFTPLDIQNADFNDMKEDIQNDKYVNIFKGDYERPDKYVAKNSIFCCVFNQEKYVDMFLLLLESIFIYGNLDDNTNILVYTSTPFMNKIKQSHLFNNKKIKFEINDTYNNIDKACKARLDLFNLPSIKNYNKILYLDTDILVKDDINKIFDVCKEDILYVLEEGSLLLDQDYWGRILFGNEINNYNDKSAFTSGILLFNNCEKIKDLFNKINQDIVKRPYKFSCYDQPYIVYNAFKYNLYNNKVLKSLVVNGDNNVRSDKVIHHFPGGAGVYQHKINEMIIFLNRLKNLSNALIHKLLSDKFTLVSNERLKNLHVQCSKFKYTNYSFVECGVAKGGCLAMMKFASGENNKIFGFDSFEGMPNITKEDLDDDYNKSCPLTDLGNLSGGITNVYNTFDKLSLNMNNVKLVKGFFQDTLQIKENIDNIGEIAVLRLDGDWYESTKICLDKLYDSVIEGGIIIIDDYGHFVGAKRAVDEFRKKYNILNPLIKTDYTEHYWIKEKQNYSELCVLGKKYNVDKSPFFGRHTFTPEYHNLLKDKKYDINKVLEIGIGNIPLMYGLTNNNYRPGPSLRMWREYFPNANIIGCDILEDVLFNEERISTFQTDQSNEISLNKLISNIGDVDLIIDDGSHIQEHMVTSFKNLWKIIKPNGLYIIEDIHISFLERMIKLNDELKLFDSQCIKYYKGIFESDNFVVFQKISIFDTRNEMLQNYCYKLSSPKLLEIGVFKGDFLNYLINNCNIGSIDAVDLFYGDTCSGDVDGNNVIYYNVGKSYLELSEKYKDALNIKLHKSNSITFLQNQEDNKYDIIYIDGDHSYNGVKNDLINSYNKIKNGGYIMGHDYEMNMKKANNNYNFGVKQAVDEFCINYKQSIISKANDGCVSYCIRINKI</sequence>